<evidence type="ECO:0000313" key="3">
    <source>
        <dbReference type="Proteomes" id="UP000794436"/>
    </source>
</evidence>
<proteinExistence type="predicted"/>
<accession>A0A8K1C7M3</accession>
<reference evidence="2" key="1">
    <citation type="submission" date="2019-03" db="EMBL/GenBank/DDBJ databases">
        <title>Long read genome sequence of the mycoparasitic Pythium oligandrum ATCC 38472 isolated from sugarbeet rhizosphere.</title>
        <authorList>
            <person name="Gaulin E."/>
        </authorList>
    </citation>
    <scope>NUCLEOTIDE SEQUENCE</scope>
    <source>
        <strain evidence="2">ATCC 38472_TT</strain>
    </source>
</reference>
<protein>
    <recommendedName>
        <fullName evidence="4">Transmembrane protein</fullName>
    </recommendedName>
</protein>
<gene>
    <name evidence="2" type="ORF">Poli38472_003432</name>
</gene>
<comment type="caution">
    <text evidence="2">The sequence shown here is derived from an EMBL/GenBank/DDBJ whole genome shotgun (WGS) entry which is preliminary data.</text>
</comment>
<sequence>MFVLFNTVLVVNILIIWTPVRPIRWLAIPNVLISFYTISSLCSLMRIDIIWLLVGTYEFWFVTVSNFVTAALLSVYLPGLRSAMAWSLWFGYQFMAMTDAIIASQREFLLGTIAAAVFTSTLMWSVTFNIIDGVNNFALFQVNGHTLRASDVILNGLSTQLVILVISRYVGAPKARRILEGPDQQLSQAWRMGGLVAMNSGVLLTVLSFIPTAPLACRLSGLSVTLLFCLLCGAMYYRRLLRYLVLSFEFAFLSTQFSLIHLCLCDLLRWDSRSIPVISCWIWIHWVLTFDCMPPAIKAKCGFRYRFVVWMAMLFVMAHLAAAWQIGFGRREALRDRALVSFRLFSSHVELRVLPTMLSRMLVTFGWSCRIVWRLWRRKENELLIIQGTVTYLNNRRKLKKDEEELHRKQTKERRHTSLRKFAHRVSRVAMFQSKVAPSTESLTSSMAPAVTDVRRLSLLSPVEESVDASRSLAIATLSKFNRVQLTDKTVSGDSADHSRMRDVSLYSTIRLTPVVPASNAHVELNTREERDISTG</sequence>
<feature type="transmembrane region" description="Helical" evidence="1">
    <location>
        <begin position="192"/>
        <end position="213"/>
    </location>
</feature>
<keyword evidence="1" id="KW-1133">Transmembrane helix</keyword>
<feature type="transmembrane region" description="Helical" evidence="1">
    <location>
        <begin position="152"/>
        <end position="171"/>
    </location>
</feature>
<feature type="transmembrane region" description="Helical" evidence="1">
    <location>
        <begin position="59"/>
        <end position="77"/>
    </location>
</feature>
<keyword evidence="1" id="KW-0812">Transmembrane</keyword>
<feature type="transmembrane region" description="Helical" evidence="1">
    <location>
        <begin position="83"/>
        <end position="102"/>
    </location>
</feature>
<organism evidence="2 3">
    <name type="scientific">Pythium oligandrum</name>
    <name type="common">Mycoparasitic fungus</name>
    <dbReference type="NCBI Taxonomy" id="41045"/>
    <lineage>
        <taxon>Eukaryota</taxon>
        <taxon>Sar</taxon>
        <taxon>Stramenopiles</taxon>
        <taxon>Oomycota</taxon>
        <taxon>Peronosporomycetes</taxon>
        <taxon>Pythiales</taxon>
        <taxon>Pythiaceae</taxon>
        <taxon>Pythium</taxon>
    </lineage>
</organism>
<name>A0A8K1C7M3_PYTOL</name>
<keyword evidence="1" id="KW-0472">Membrane</keyword>
<dbReference type="AlphaFoldDB" id="A0A8K1C7M3"/>
<evidence type="ECO:0000256" key="1">
    <source>
        <dbReference type="SAM" id="Phobius"/>
    </source>
</evidence>
<keyword evidence="3" id="KW-1185">Reference proteome</keyword>
<feature type="transmembrane region" description="Helical" evidence="1">
    <location>
        <begin position="219"/>
        <end position="237"/>
    </location>
</feature>
<dbReference type="Proteomes" id="UP000794436">
    <property type="component" value="Unassembled WGS sequence"/>
</dbReference>
<feature type="transmembrane region" description="Helical" evidence="1">
    <location>
        <begin position="109"/>
        <end position="132"/>
    </location>
</feature>
<feature type="transmembrane region" description="Helical" evidence="1">
    <location>
        <begin position="27"/>
        <end position="47"/>
    </location>
</feature>
<dbReference type="EMBL" id="SPLM01000144">
    <property type="protein sequence ID" value="TMW57507.1"/>
    <property type="molecule type" value="Genomic_DNA"/>
</dbReference>
<evidence type="ECO:0000313" key="2">
    <source>
        <dbReference type="EMBL" id="TMW57507.1"/>
    </source>
</evidence>
<evidence type="ECO:0008006" key="4">
    <source>
        <dbReference type="Google" id="ProtNLM"/>
    </source>
</evidence>
<feature type="transmembrane region" description="Helical" evidence="1">
    <location>
        <begin position="305"/>
        <end position="326"/>
    </location>
</feature>